<comment type="catalytic activity">
    <reaction evidence="1 5 6">
        <text>[protein]-peptidylproline (omega=180) = [protein]-peptidylproline (omega=0)</text>
        <dbReference type="Rhea" id="RHEA:16237"/>
        <dbReference type="Rhea" id="RHEA-COMP:10747"/>
        <dbReference type="Rhea" id="RHEA-COMP:10748"/>
        <dbReference type="ChEBI" id="CHEBI:83833"/>
        <dbReference type="ChEBI" id="CHEBI:83834"/>
        <dbReference type="EC" id="5.2.1.8"/>
    </reaction>
</comment>
<evidence type="ECO:0000256" key="1">
    <source>
        <dbReference type="ARBA" id="ARBA00000971"/>
    </source>
</evidence>
<keyword evidence="4 5" id="KW-0413">Isomerase</keyword>
<evidence type="ECO:0000256" key="2">
    <source>
        <dbReference type="ARBA" id="ARBA00006577"/>
    </source>
</evidence>
<evidence type="ECO:0000313" key="9">
    <source>
        <dbReference type="EMBL" id="MDB9006370.1"/>
    </source>
</evidence>
<proteinExistence type="inferred from homology"/>
<evidence type="ECO:0000256" key="3">
    <source>
        <dbReference type="ARBA" id="ARBA00023110"/>
    </source>
</evidence>
<dbReference type="EC" id="5.2.1.8" evidence="6"/>
<reference evidence="8 10" key="1">
    <citation type="submission" date="2015-09" db="EMBL/GenBank/DDBJ databases">
        <authorList>
            <consortium name="Pathogen Informatics"/>
        </authorList>
    </citation>
    <scope>NUCLEOTIDE SEQUENCE [LARGE SCALE GENOMIC DNA]</scope>
    <source>
        <strain evidence="8 10">2789STDY5608872</strain>
    </source>
</reference>
<gene>
    <name evidence="8" type="primary">mip_1</name>
    <name evidence="8" type="ORF">ERS852429_00055</name>
    <name evidence="9" type="ORF">PN599_15340</name>
</gene>
<dbReference type="EMBL" id="JAQMPJ010000015">
    <property type="protein sequence ID" value="MDB9006370.1"/>
    <property type="molecule type" value="Genomic_DNA"/>
</dbReference>
<evidence type="ECO:0000313" key="8">
    <source>
        <dbReference type="EMBL" id="CUM69505.1"/>
    </source>
</evidence>
<name>A0A173QV78_PARDI</name>
<dbReference type="Proteomes" id="UP000095591">
    <property type="component" value="Unassembled WGS sequence"/>
</dbReference>
<evidence type="ECO:0000259" key="7">
    <source>
        <dbReference type="PROSITE" id="PS50059"/>
    </source>
</evidence>
<evidence type="ECO:0000256" key="5">
    <source>
        <dbReference type="PROSITE-ProRule" id="PRU00277"/>
    </source>
</evidence>
<dbReference type="InterPro" id="IPR046357">
    <property type="entry name" value="PPIase_dom_sf"/>
</dbReference>
<dbReference type="EMBL" id="CYXP01000001">
    <property type="protein sequence ID" value="CUM69505.1"/>
    <property type="molecule type" value="Genomic_DNA"/>
</dbReference>
<dbReference type="PANTHER" id="PTHR43811">
    <property type="entry name" value="FKBP-TYPE PEPTIDYL-PROLYL CIS-TRANS ISOMERASE FKPA"/>
    <property type="match status" value="1"/>
</dbReference>
<dbReference type="GO" id="GO:0003755">
    <property type="term" value="F:peptidyl-prolyl cis-trans isomerase activity"/>
    <property type="evidence" value="ECO:0007669"/>
    <property type="project" value="UniProtKB-UniRule"/>
</dbReference>
<dbReference type="InterPro" id="IPR001179">
    <property type="entry name" value="PPIase_FKBP_dom"/>
</dbReference>
<comment type="similarity">
    <text evidence="2 6">Belongs to the FKBP-type PPIase family.</text>
</comment>
<feature type="domain" description="PPIase FKBP-type" evidence="7">
    <location>
        <begin position="48"/>
        <end position="133"/>
    </location>
</feature>
<dbReference type="Proteomes" id="UP001210126">
    <property type="component" value="Unassembled WGS sequence"/>
</dbReference>
<dbReference type="Pfam" id="PF00254">
    <property type="entry name" value="FKBP_C"/>
    <property type="match status" value="1"/>
</dbReference>
<evidence type="ECO:0000256" key="6">
    <source>
        <dbReference type="RuleBase" id="RU003915"/>
    </source>
</evidence>
<organism evidence="8 10">
    <name type="scientific">Parabacteroides distasonis</name>
    <dbReference type="NCBI Taxonomy" id="823"/>
    <lineage>
        <taxon>Bacteria</taxon>
        <taxon>Pseudomonadati</taxon>
        <taxon>Bacteroidota</taxon>
        <taxon>Bacteroidia</taxon>
        <taxon>Bacteroidales</taxon>
        <taxon>Tannerellaceae</taxon>
        <taxon>Parabacteroides</taxon>
    </lineage>
</organism>
<evidence type="ECO:0000256" key="4">
    <source>
        <dbReference type="ARBA" id="ARBA00023235"/>
    </source>
</evidence>
<dbReference type="PROSITE" id="PS50059">
    <property type="entry name" value="FKBP_PPIASE"/>
    <property type="match status" value="1"/>
</dbReference>
<dbReference type="Gene3D" id="3.10.50.40">
    <property type="match status" value="1"/>
</dbReference>
<dbReference type="RefSeq" id="WP_044544776.1">
    <property type="nucleotide sequence ID" value="NZ_CDRH01000067.1"/>
</dbReference>
<keyword evidence="3 5" id="KW-0697">Rotamase</keyword>
<dbReference type="PANTHER" id="PTHR43811:SF19">
    <property type="entry name" value="39 KDA FK506-BINDING NUCLEAR PROTEIN"/>
    <property type="match status" value="1"/>
</dbReference>
<protein>
    <recommendedName>
        <fullName evidence="6">Peptidyl-prolyl cis-trans isomerase</fullName>
        <ecNumber evidence="6">5.2.1.8</ecNumber>
    </recommendedName>
</protein>
<dbReference type="SUPFAM" id="SSF54534">
    <property type="entry name" value="FKBP-like"/>
    <property type="match status" value="1"/>
</dbReference>
<accession>A0A173QV78</accession>
<sequence length="133" mass="15084">MSRKEEYKEKNLLYLDEIASEEGTRTLPCGILYKVIQAGTGKVSPNRESVVSVHYKGTLINGREFDNSWKRGCPEAFRLNQVIEGWQLALQEMRVGDRWIIYIPYNLGYGNRASGPIPAFSTLIFEVELLGIA</sequence>
<evidence type="ECO:0000313" key="10">
    <source>
        <dbReference type="Proteomes" id="UP000095591"/>
    </source>
</evidence>
<dbReference type="AlphaFoldDB" id="A0A173QV78"/>
<reference evidence="9" key="2">
    <citation type="submission" date="2023-01" db="EMBL/GenBank/DDBJ databases">
        <title>Human gut microbiome strain richness.</title>
        <authorList>
            <person name="Chen-Liaw A."/>
        </authorList>
    </citation>
    <scope>NUCLEOTIDE SEQUENCE</scope>
    <source>
        <strain evidence="9">RTP21484st1_E5_RTP21484_190118</strain>
    </source>
</reference>